<protein>
    <submittedName>
        <fullName evidence="1">Uncharacterized protein</fullName>
    </submittedName>
</protein>
<evidence type="ECO:0000313" key="2">
    <source>
        <dbReference type="Proteomes" id="UP000241639"/>
    </source>
</evidence>
<keyword evidence="2" id="KW-1185">Reference proteome</keyword>
<organism evidence="1 2">
    <name type="scientific">Desmospora activa DSM 45169</name>
    <dbReference type="NCBI Taxonomy" id="1121389"/>
    <lineage>
        <taxon>Bacteria</taxon>
        <taxon>Bacillati</taxon>
        <taxon>Bacillota</taxon>
        <taxon>Bacilli</taxon>
        <taxon>Bacillales</taxon>
        <taxon>Thermoactinomycetaceae</taxon>
        <taxon>Desmospora</taxon>
    </lineage>
</organism>
<name>A0A2T4YZ66_9BACL</name>
<reference evidence="1 2" key="1">
    <citation type="submission" date="2018-04" db="EMBL/GenBank/DDBJ databases">
        <title>Genomic Encyclopedia of Archaeal and Bacterial Type Strains, Phase II (KMG-II): from individual species to whole genera.</title>
        <authorList>
            <person name="Goeker M."/>
        </authorList>
    </citation>
    <scope>NUCLEOTIDE SEQUENCE [LARGE SCALE GENOMIC DNA]</scope>
    <source>
        <strain evidence="1 2">DSM 45169</strain>
    </source>
</reference>
<proteinExistence type="predicted"/>
<comment type="caution">
    <text evidence="1">The sequence shown here is derived from an EMBL/GenBank/DDBJ whole genome shotgun (WGS) entry which is preliminary data.</text>
</comment>
<dbReference type="EMBL" id="PZZP01000006">
    <property type="protein sequence ID" value="PTM52199.1"/>
    <property type="molecule type" value="Genomic_DNA"/>
</dbReference>
<accession>A0A2T4YZ66</accession>
<dbReference type="OrthoDB" id="5298194at2"/>
<dbReference type="RefSeq" id="WP_146160534.1">
    <property type="nucleotide sequence ID" value="NZ_PZZP01000006.1"/>
</dbReference>
<dbReference type="AlphaFoldDB" id="A0A2T4YZ66"/>
<gene>
    <name evidence="1" type="ORF">C8J48_3746</name>
</gene>
<dbReference type="Proteomes" id="UP000241639">
    <property type="component" value="Unassembled WGS sequence"/>
</dbReference>
<sequence>MKPLDFNHLFEQLHQDNKQKKPQITVRMPTEDINKLNELTTKLNVSRNRLFSLLIQLAYHDFSSFSKLATAIQVRKEQDISRIPVRLPPSDHQMIEWMSDKLNLSQNDLIIHLTRLAHNAYQLYEKN</sequence>
<evidence type="ECO:0000313" key="1">
    <source>
        <dbReference type="EMBL" id="PTM52199.1"/>
    </source>
</evidence>